<sequence>MARLIDCTLREGAQAPNVVWRIDQSIAIARGLLEFGVDCIEAGHPSASNLEFDRTRALSQLRRDIPLLAHARAQIEDIRCVKAAGAEWVGIFAGVSEVSRNVKFRNRSLDEIIGLIETSIAFAKSIGLQVRFTLEDTSRTDWNLQGIAYRAAISKGADRICFSDTVGVLTPTEARLSLQRLKSTFSQTPIEVHFHNDRGLALANAVEVAPMVNWISTSVNGIGERCGITDTIAMRANLDFEQTRTLTADQVDLSRKLSDVVSALGRNTIEDRLPIVGRYAFTHCADLHIKAFEKDVNAYCWLKDFDGQNTHRNVAVL</sequence>
<dbReference type="Pfam" id="PF00682">
    <property type="entry name" value="HMGL-like"/>
    <property type="match status" value="1"/>
</dbReference>
<accession>A0ABU8CKF8</accession>
<dbReference type="InterPro" id="IPR000891">
    <property type="entry name" value="PYR_CT"/>
</dbReference>
<protein>
    <recommendedName>
        <fullName evidence="2">2-isopropylmalate synthase</fullName>
        <ecNumber evidence="2">2.3.3.13</ecNumber>
    </recommendedName>
</protein>
<evidence type="ECO:0000256" key="6">
    <source>
        <dbReference type="ARBA" id="ARBA00023304"/>
    </source>
</evidence>
<dbReference type="SUPFAM" id="SSF51569">
    <property type="entry name" value="Aldolase"/>
    <property type="match status" value="1"/>
</dbReference>
<reference evidence="8 9" key="1">
    <citation type="submission" date="2024-01" db="EMBL/GenBank/DDBJ databases">
        <title>Draft genome sequences of three bacterial strains isolated from Acacia saligna represent a potential new species within the genus Rhizobium.</title>
        <authorList>
            <person name="Tambong J.T."/>
            <person name="Mnasri B."/>
        </authorList>
    </citation>
    <scope>NUCLEOTIDE SEQUENCE [LARGE SCALE GENOMIC DNA]</scope>
    <source>
        <strain evidence="8 9">1AS12I</strain>
    </source>
</reference>
<keyword evidence="6" id="KW-0100">Branched-chain amino acid biosynthesis</keyword>
<name>A0ABU8CKF8_9HYPH</name>
<dbReference type="EMBL" id="JBAMYC010000006">
    <property type="protein sequence ID" value="MEI1248976.1"/>
    <property type="molecule type" value="Genomic_DNA"/>
</dbReference>
<dbReference type="PROSITE" id="PS00816">
    <property type="entry name" value="AIPM_HOMOCIT_SYNTH_2"/>
    <property type="match status" value="1"/>
</dbReference>
<evidence type="ECO:0000313" key="9">
    <source>
        <dbReference type="Proteomes" id="UP001531129"/>
    </source>
</evidence>
<gene>
    <name evidence="8" type="ORF">V8Q02_13345</name>
</gene>
<evidence type="ECO:0000256" key="2">
    <source>
        <dbReference type="ARBA" id="ARBA00012973"/>
    </source>
</evidence>
<keyword evidence="4" id="KW-0808">Transferase</keyword>
<dbReference type="InterPro" id="IPR013785">
    <property type="entry name" value="Aldolase_TIM"/>
</dbReference>
<comment type="pathway">
    <text evidence="1">Amino-acid biosynthesis; L-leucine biosynthesis; L-leucine from 3-methyl-2-oxobutanoate: step 1/4.</text>
</comment>
<evidence type="ECO:0000256" key="5">
    <source>
        <dbReference type="ARBA" id="ARBA00023211"/>
    </source>
</evidence>
<dbReference type="InterPro" id="IPR002034">
    <property type="entry name" value="AIPM/Hcit_synth_CS"/>
</dbReference>
<dbReference type="Gene3D" id="3.20.20.70">
    <property type="entry name" value="Aldolase class I"/>
    <property type="match status" value="1"/>
</dbReference>
<comment type="caution">
    <text evidence="8">The sequence shown here is derived from an EMBL/GenBank/DDBJ whole genome shotgun (WGS) entry which is preliminary data.</text>
</comment>
<keyword evidence="3" id="KW-0028">Amino-acid biosynthesis</keyword>
<dbReference type="InterPro" id="IPR050073">
    <property type="entry name" value="2-IPM_HCS-like"/>
</dbReference>
<dbReference type="PANTHER" id="PTHR10277:SF9">
    <property type="entry name" value="2-ISOPROPYLMALATE SYNTHASE 1, CHLOROPLASTIC-RELATED"/>
    <property type="match status" value="1"/>
</dbReference>
<evidence type="ECO:0000256" key="1">
    <source>
        <dbReference type="ARBA" id="ARBA00004689"/>
    </source>
</evidence>
<dbReference type="PROSITE" id="PS50991">
    <property type="entry name" value="PYR_CT"/>
    <property type="match status" value="1"/>
</dbReference>
<dbReference type="Proteomes" id="UP001531129">
    <property type="component" value="Unassembled WGS sequence"/>
</dbReference>
<evidence type="ECO:0000259" key="7">
    <source>
        <dbReference type="PROSITE" id="PS50991"/>
    </source>
</evidence>
<evidence type="ECO:0000256" key="4">
    <source>
        <dbReference type="ARBA" id="ARBA00022679"/>
    </source>
</evidence>
<feature type="domain" description="Pyruvate carboxyltransferase" evidence="7">
    <location>
        <begin position="2"/>
        <end position="257"/>
    </location>
</feature>
<dbReference type="PANTHER" id="PTHR10277">
    <property type="entry name" value="HOMOCITRATE SYNTHASE-RELATED"/>
    <property type="match status" value="1"/>
</dbReference>
<keyword evidence="9" id="KW-1185">Reference proteome</keyword>
<evidence type="ECO:0000313" key="8">
    <source>
        <dbReference type="EMBL" id="MEI1248976.1"/>
    </source>
</evidence>
<dbReference type="EC" id="2.3.3.13" evidence="2"/>
<keyword evidence="5" id="KW-0464">Manganese</keyword>
<dbReference type="CDD" id="cd03174">
    <property type="entry name" value="DRE_TIM_metallolyase"/>
    <property type="match status" value="1"/>
</dbReference>
<organism evidence="8 9">
    <name type="scientific">Rhizobium aouanii</name>
    <dbReference type="NCBI Taxonomy" id="3118145"/>
    <lineage>
        <taxon>Bacteria</taxon>
        <taxon>Pseudomonadati</taxon>
        <taxon>Pseudomonadota</taxon>
        <taxon>Alphaproteobacteria</taxon>
        <taxon>Hyphomicrobiales</taxon>
        <taxon>Rhizobiaceae</taxon>
        <taxon>Rhizobium/Agrobacterium group</taxon>
        <taxon>Rhizobium</taxon>
    </lineage>
</organism>
<dbReference type="RefSeq" id="WP_264396531.1">
    <property type="nucleotide sequence ID" value="NZ_JBAMYB010000006.1"/>
</dbReference>
<evidence type="ECO:0000256" key="3">
    <source>
        <dbReference type="ARBA" id="ARBA00022605"/>
    </source>
</evidence>
<proteinExistence type="predicted"/>